<evidence type="ECO:0000313" key="2">
    <source>
        <dbReference type="Proteomes" id="UP000279833"/>
    </source>
</evidence>
<name>A0A183JCH4_9TREM</name>
<organism evidence="3">
    <name type="scientific">Schistosoma curassoni</name>
    <dbReference type="NCBI Taxonomy" id="6186"/>
    <lineage>
        <taxon>Eukaryota</taxon>
        <taxon>Metazoa</taxon>
        <taxon>Spiralia</taxon>
        <taxon>Lophotrochozoa</taxon>
        <taxon>Platyhelminthes</taxon>
        <taxon>Trematoda</taxon>
        <taxon>Digenea</taxon>
        <taxon>Strigeidida</taxon>
        <taxon>Schistosomatoidea</taxon>
        <taxon>Schistosomatidae</taxon>
        <taxon>Schistosoma</taxon>
    </lineage>
</organism>
<accession>A0A183JCH4</accession>
<protein>
    <submittedName>
        <fullName evidence="1 3">Uncharacterized protein</fullName>
    </submittedName>
</protein>
<proteinExistence type="predicted"/>
<reference evidence="1 2" key="2">
    <citation type="submission" date="2018-11" db="EMBL/GenBank/DDBJ databases">
        <authorList>
            <consortium name="Pathogen Informatics"/>
        </authorList>
    </citation>
    <scope>NUCLEOTIDE SEQUENCE [LARGE SCALE GENOMIC DNA]</scope>
    <source>
        <strain evidence="1">Dakar</strain>
        <strain evidence="2">Dakar, Senegal</strain>
    </source>
</reference>
<reference evidence="3" key="1">
    <citation type="submission" date="2016-06" db="UniProtKB">
        <authorList>
            <consortium name="WormBaseParasite"/>
        </authorList>
    </citation>
    <scope>IDENTIFICATION</scope>
</reference>
<keyword evidence="2" id="KW-1185">Reference proteome</keyword>
<gene>
    <name evidence="1" type="ORF">SCUD_LOCUS382</name>
</gene>
<dbReference type="WBParaSite" id="SCUD_0000038101-mRNA-1">
    <property type="protein sequence ID" value="SCUD_0000038101-mRNA-1"/>
    <property type="gene ID" value="SCUD_0000038101"/>
</dbReference>
<evidence type="ECO:0000313" key="1">
    <source>
        <dbReference type="EMBL" id="VDO61209.1"/>
    </source>
</evidence>
<dbReference type="Proteomes" id="UP000279833">
    <property type="component" value="Unassembled WGS sequence"/>
</dbReference>
<dbReference type="AlphaFoldDB" id="A0A183JCH4"/>
<sequence>MTTVSFCKFVSREKSFRLLLSACSETLLELIEVIISVSINGSIK</sequence>
<dbReference type="EMBL" id="UZAK01000246">
    <property type="protein sequence ID" value="VDO61209.1"/>
    <property type="molecule type" value="Genomic_DNA"/>
</dbReference>
<evidence type="ECO:0000313" key="3">
    <source>
        <dbReference type="WBParaSite" id="SCUD_0000038101-mRNA-1"/>
    </source>
</evidence>